<dbReference type="EMBL" id="JACJHZ010000002">
    <property type="protein sequence ID" value="MBA9018447.1"/>
    <property type="molecule type" value="Genomic_DNA"/>
</dbReference>
<organism evidence="1 2">
    <name type="scientific">Aminobacter ciceronei</name>
    <dbReference type="NCBI Taxonomy" id="150723"/>
    <lineage>
        <taxon>Bacteria</taxon>
        <taxon>Pseudomonadati</taxon>
        <taxon>Pseudomonadota</taxon>
        <taxon>Alphaproteobacteria</taxon>
        <taxon>Hyphomicrobiales</taxon>
        <taxon>Phyllobacteriaceae</taxon>
        <taxon>Aminobacter</taxon>
    </lineage>
</organism>
<gene>
    <name evidence="1" type="ORF">HNQ97_000433</name>
</gene>
<dbReference type="RefSeq" id="WP_182573362.1">
    <property type="nucleotide sequence ID" value="NZ_JACJHY010000002.1"/>
</dbReference>
<reference evidence="1 2" key="1">
    <citation type="submission" date="2020-08" db="EMBL/GenBank/DDBJ databases">
        <title>Genomic Encyclopedia of Type Strains, Phase IV (KMG-IV): sequencing the most valuable type-strain genomes for metagenomic binning, comparative biology and taxonomic classification.</title>
        <authorList>
            <person name="Goeker M."/>
        </authorList>
    </citation>
    <scope>NUCLEOTIDE SEQUENCE [LARGE SCALE GENOMIC DNA]</scope>
    <source>
        <strain evidence="1 2">DSM 17455</strain>
    </source>
</reference>
<sequence>MRPGAFPKRDLADFARLGIKDAERALMLDRVPDVSIRRRRNTVRVCALRKVVNLTFLCGGRKGCKAGGESDKADEAVHENLRAAAALANTLPDCAAVMTDPTISRSRSRDYRFLAISMPLIAVT</sequence>
<evidence type="ECO:0000313" key="2">
    <source>
        <dbReference type="Proteomes" id="UP000587524"/>
    </source>
</evidence>
<protein>
    <submittedName>
        <fullName evidence="1">Uncharacterized protein</fullName>
    </submittedName>
</protein>
<evidence type="ECO:0000313" key="1">
    <source>
        <dbReference type="EMBL" id="MBA9018447.1"/>
    </source>
</evidence>
<name>A0ABR6C147_9HYPH</name>
<proteinExistence type="predicted"/>
<dbReference type="Proteomes" id="UP000587524">
    <property type="component" value="Unassembled WGS sequence"/>
</dbReference>
<comment type="caution">
    <text evidence="1">The sequence shown here is derived from an EMBL/GenBank/DDBJ whole genome shotgun (WGS) entry which is preliminary data.</text>
</comment>
<accession>A0ABR6C147</accession>
<keyword evidence="2" id="KW-1185">Reference proteome</keyword>